<evidence type="ECO:0000313" key="2">
    <source>
        <dbReference type="Proteomes" id="UP000439903"/>
    </source>
</evidence>
<gene>
    <name evidence="1" type="ORF">F8M41_024326</name>
</gene>
<dbReference type="EMBL" id="WTPW01000822">
    <property type="protein sequence ID" value="KAF0476743.1"/>
    <property type="molecule type" value="Genomic_DNA"/>
</dbReference>
<sequence>MRTDMLTSLIVANTEKDTANVKTVGGEMFGPMNDEDVRVHLIEAFTAGTDN</sequence>
<reference evidence="1 2" key="1">
    <citation type="journal article" date="2019" name="Environ. Microbiol.">
        <title>At the nexus of three kingdoms: the genome of the mycorrhizal fungus Gigaspora margarita provides insights into plant, endobacterial and fungal interactions.</title>
        <authorList>
            <person name="Venice F."/>
            <person name="Ghignone S."/>
            <person name="Salvioli di Fossalunga A."/>
            <person name="Amselem J."/>
            <person name="Novero M."/>
            <person name="Xianan X."/>
            <person name="Sedzielewska Toro K."/>
            <person name="Morin E."/>
            <person name="Lipzen A."/>
            <person name="Grigoriev I.V."/>
            <person name="Henrissat B."/>
            <person name="Martin F.M."/>
            <person name="Bonfante P."/>
        </authorList>
    </citation>
    <scope>NUCLEOTIDE SEQUENCE [LARGE SCALE GENOMIC DNA]</scope>
    <source>
        <strain evidence="1 2">BEG34</strain>
    </source>
</reference>
<dbReference type="AlphaFoldDB" id="A0A8H3XKD1"/>
<proteinExistence type="predicted"/>
<feature type="non-terminal residue" evidence="1">
    <location>
        <position position="51"/>
    </location>
</feature>
<accession>A0A8H3XKD1</accession>
<dbReference type="Proteomes" id="UP000439903">
    <property type="component" value="Unassembled WGS sequence"/>
</dbReference>
<evidence type="ECO:0000313" key="1">
    <source>
        <dbReference type="EMBL" id="KAF0476743.1"/>
    </source>
</evidence>
<keyword evidence="2" id="KW-1185">Reference proteome</keyword>
<dbReference type="OrthoDB" id="1470350at2759"/>
<organism evidence="1 2">
    <name type="scientific">Gigaspora margarita</name>
    <dbReference type="NCBI Taxonomy" id="4874"/>
    <lineage>
        <taxon>Eukaryota</taxon>
        <taxon>Fungi</taxon>
        <taxon>Fungi incertae sedis</taxon>
        <taxon>Mucoromycota</taxon>
        <taxon>Glomeromycotina</taxon>
        <taxon>Glomeromycetes</taxon>
        <taxon>Diversisporales</taxon>
        <taxon>Gigasporaceae</taxon>
        <taxon>Gigaspora</taxon>
    </lineage>
</organism>
<comment type="caution">
    <text evidence="1">The sequence shown here is derived from an EMBL/GenBank/DDBJ whole genome shotgun (WGS) entry which is preliminary data.</text>
</comment>
<protein>
    <submittedName>
        <fullName evidence="1">Cytochrome P450</fullName>
    </submittedName>
</protein>
<name>A0A8H3XKD1_GIGMA</name>